<evidence type="ECO:0000256" key="5">
    <source>
        <dbReference type="ARBA" id="ARBA00022676"/>
    </source>
</evidence>
<dbReference type="GO" id="GO:0036503">
    <property type="term" value="P:ERAD pathway"/>
    <property type="evidence" value="ECO:0007669"/>
    <property type="project" value="TreeGrafter"/>
</dbReference>
<feature type="domain" description="UGGT thioredoxin-like" evidence="14">
    <location>
        <begin position="291"/>
        <end position="422"/>
    </location>
</feature>
<dbReference type="CDD" id="cd06432">
    <property type="entry name" value="GT8_HUGT1_C_like"/>
    <property type="match status" value="1"/>
</dbReference>
<evidence type="ECO:0000256" key="1">
    <source>
        <dbReference type="ARBA" id="ARBA00001913"/>
    </source>
</evidence>
<evidence type="ECO:0000256" key="11">
    <source>
        <dbReference type="ARBA" id="ARBA00048456"/>
    </source>
</evidence>
<dbReference type="FunFam" id="3.90.550.10:FF:000004">
    <property type="entry name" value="UDP-glucose glycoprotein glucosyltransferase 1"/>
    <property type="match status" value="1"/>
</dbReference>
<evidence type="ECO:0000256" key="7">
    <source>
        <dbReference type="ARBA" id="ARBA00022729"/>
    </source>
</evidence>
<reference evidence="18" key="2">
    <citation type="submission" date="2025-09" db="UniProtKB">
        <authorList>
            <consortium name="Ensembl"/>
        </authorList>
    </citation>
    <scope>IDENTIFICATION</scope>
</reference>
<proteinExistence type="inferred from homology"/>
<evidence type="ECO:0000256" key="8">
    <source>
        <dbReference type="ARBA" id="ARBA00022824"/>
    </source>
</evidence>
<evidence type="ECO:0000259" key="15">
    <source>
        <dbReference type="Pfam" id="PF18402"/>
    </source>
</evidence>
<evidence type="ECO:0000259" key="13">
    <source>
        <dbReference type="Pfam" id="PF18400"/>
    </source>
</evidence>
<dbReference type="PANTHER" id="PTHR11226">
    <property type="entry name" value="UDP-GLUCOSE GLYCOPROTEIN:GLUCOSYLTRANSFERASE"/>
    <property type="match status" value="1"/>
</dbReference>
<feature type="domain" description="UGGT thioredoxin-like" evidence="15">
    <location>
        <begin position="430"/>
        <end position="674"/>
    </location>
</feature>
<evidence type="ECO:0000259" key="16">
    <source>
        <dbReference type="Pfam" id="PF18403"/>
    </source>
</evidence>
<dbReference type="GO" id="GO:0018279">
    <property type="term" value="P:protein N-linked glycosylation via asparagine"/>
    <property type="evidence" value="ECO:0007669"/>
    <property type="project" value="TreeGrafter"/>
</dbReference>
<dbReference type="UniPathway" id="UPA00378"/>
<dbReference type="GeneTree" id="ENSGT00390000004600"/>
<dbReference type="Pfam" id="PF18404">
    <property type="entry name" value="Glyco_transf_24"/>
    <property type="match status" value="1"/>
</dbReference>
<feature type="domain" description="UGGT thioredoxin-like" evidence="13">
    <location>
        <begin position="74"/>
        <end position="217"/>
    </location>
</feature>
<name>A0A8C4EIA7_DICLA</name>
<feature type="domain" description="Glucosyltransferase 24 catalytic" evidence="17">
    <location>
        <begin position="1231"/>
        <end position="1498"/>
    </location>
</feature>
<sequence>VFNSFSTTSHLMSPSTPLSGVDLRMWLLWILLLSLLSSVSAAANCIFLCSFVSLPELKQKAENTSKNTICAYCPHADTDQAYYDLIVKRASALLSSVQVNMLKFALSLRAYSSTVHSFQQIASNEPPPTGCSAFFSVHGEKTCDADGLAALLKTAPERPKPYLFKGDHKYSGSNPDAPVVILYAEFGKPDFQRLHQVITSKVHEGLVTYVLRHYLAKVYLSGYGVELAIKSQEYKAKDDTQVQGAEVNATVIGENDPVDEVQGFLFGKLKTLYPELKEQLKELRKHLVESTNEMAPLKVWQMQDLSFQTAARILAAPAVDALNVMKDLSQNFPTKARSITKTVVNSEIRKEIGENQKFFKGTLGLQPGDSALFINGLHIDLDTQDIFSVFEVLRSEARVMEGLRSLHIETPYIHDILKLNVQPSDSDYAVDIRNPAISWINNLETDHRYSSWPYNVQELLRPTFPGVIRQIRKNFHNLVIILDPTQENAAELLSVAEMFYANNIPLRIGLVFVVSDEDDIDGMQDAGVALVRAYNYISDEVDSQSAFEAVISVTENVKLSVGDVVKVLEKKFPYVEVSSVLGADSSYDSNRKDGRAYYEQTGVGPLPVVMYNGIPYQREQLDPDELETVTMQKILETTTFYQRAVYLGELATDHDVVDFIMNQPNVVPRINPRVLSTSRTYLDLSDTNNHFVDDYARFSALDTKEKSTAVANSMNYMTKKGQTVAYYNDGYIRPVTFWVVGDFDKPSGRQLLYDAIRHMKTSNNVRLGMINNPSADPSTETSHVARAIWAAMQTQSANNAKNFITKMAKEETATALEKGVDIGEFAVGGMDVSLFKEAYEGPKFDFLLSHTAYCRDVLKLKKGQKAVISNGRIIGPLEEEEVFNQDDFLLLESIILKTSGERIKSKVQQFGTEEDRASDLVMKVDALLSSQPKGEARVEYDFADDRYSAVKIRPKEGDVYFDVVAVVDPVTRDAQKLAPLLLVLKQLVNVNLRVFMNCQSKLSEMPLKSFYRHVLEPEVVFQADGSFSPGPMAKFLDMPQSPLFTLNLNTPESWMVESVHTRYDLDNIYLEEVENIVAAEYELEHLLLEGHCFDVSSGQPPRGLQFTLGTASEPVIMDTIVMANLGYFQLKANPGAWILKMRKGRSDEIYKIYSHEGTDSPADSDDIVVVLNNFKSRIIKVKVQKKPDKFNEELLSDVTEENDAGFWKSLTRGFTGGGKAEELKQEKDDVINIFSVASGHLYERFLRIMMLSVLKNTKTPVKFWFLKNYLSPTFKEFIPHMAKQYGFQYELVQYKWPRWLHQQTEKQRIIWGYKILFLDVLFPLAVDKILFVDADQIVRTDLKELRDFDLEGAPYGYTPFCESRREMDGYRFWKSGYWASHLAGRKYHISALYVVDLKKFRKIAAGDRLRGQYQGLSQDPNSLSNLDQDLPNNMIHQVPIKSLPQEWLWCETWCDDSTKKSAKTIDLCNNPMTKEPKLQAAVRIVAEWTDYDQEIKRLQTRVQEKANHTAKQQGTGPEYHG</sequence>
<dbReference type="InterPro" id="IPR040497">
    <property type="entry name" value="Glyco_transf_24"/>
</dbReference>
<dbReference type="SUPFAM" id="SSF53448">
    <property type="entry name" value="Nucleotide-diphospho-sugar transferases"/>
    <property type="match status" value="1"/>
</dbReference>
<evidence type="ECO:0000256" key="9">
    <source>
        <dbReference type="ARBA" id="ARBA00023180"/>
    </source>
</evidence>
<keyword evidence="9" id="KW-0325">Glycoprotein</keyword>
<dbReference type="InterPro" id="IPR040694">
    <property type="entry name" value="UGGT_TRXL_2"/>
</dbReference>
<comment type="subcellular location">
    <subcellularLocation>
        <location evidence="2">Endoplasmic reticulum lumen</location>
    </subcellularLocation>
</comment>
<keyword evidence="7" id="KW-0732">Signal</keyword>
<dbReference type="PANTHER" id="PTHR11226:SF3">
    <property type="entry name" value="UDP-GLUCOSE:GLYCOPROTEIN GLUCOSYLTRANSFERASE 1"/>
    <property type="match status" value="1"/>
</dbReference>
<evidence type="ECO:0000256" key="12">
    <source>
        <dbReference type="ARBA" id="ARBA00081614"/>
    </source>
</evidence>
<reference evidence="18" key="1">
    <citation type="submission" date="2025-08" db="UniProtKB">
        <authorList>
            <consortium name="Ensembl"/>
        </authorList>
    </citation>
    <scope>IDENTIFICATION</scope>
</reference>
<evidence type="ECO:0000256" key="4">
    <source>
        <dbReference type="ARBA" id="ARBA00006351"/>
    </source>
</evidence>
<feature type="domain" description="UDP-glucose:glycoprotein glucosyltransferase thioredoxin-like" evidence="16">
    <location>
        <begin position="700"/>
        <end position="929"/>
    </location>
</feature>
<dbReference type="GO" id="GO:0051082">
    <property type="term" value="F:unfolded protein binding"/>
    <property type="evidence" value="ECO:0007669"/>
    <property type="project" value="TreeGrafter"/>
</dbReference>
<dbReference type="Pfam" id="PF18401">
    <property type="entry name" value="Thioredoxin_13"/>
    <property type="match status" value="1"/>
</dbReference>
<keyword evidence="6" id="KW-0808">Transferase</keyword>
<organism evidence="18 19">
    <name type="scientific">Dicentrarchus labrax</name>
    <name type="common">European seabass</name>
    <name type="synonym">Morone labrax</name>
    <dbReference type="NCBI Taxonomy" id="13489"/>
    <lineage>
        <taxon>Eukaryota</taxon>
        <taxon>Metazoa</taxon>
        <taxon>Chordata</taxon>
        <taxon>Craniata</taxon>
        <taxon>Vertebrata</taxon>
        <taxon>Euteleostomi</taxon>
        <taxon>Actinopterygii</taxon>
        <taxon>Neopterygii</taxon>
        <taxon>Teleostei</taxon>
        <taxon>Neoteleostei</taxon>
        <taxon>Acanthomorphata</taxon>
        <taxon>Eupercaria</taxon>
        <taxon>Moronidae</taxon>
        <taxon>Dicentrarchus</taxon>
    </lineage>
</organism>
<dbReference type="InterPro" id="IPR040525">
    <property type="entry name" value="UGGT_TRXL_4"/>
</dbReference>
<evidence type="ECO:0000256" key="10">
    <source>
        <dbReference type="ARBA" id="ARBA00045874"/>
    </source>
</evidence>
<dbReference type="Pfam" id="PF06427">
    <property type="entry name" value="UDP-g_GGTase"/>
    <property type="match status" value="1"/>
</dbReference>
<evidence type="ECO:0000259" key="17">
    <source>
        <dbReference type="Pfam" id="PF18404"/>
    </source>
</evidence>
<dbReference type="Gene3D" id="3.90.550.10">
    <property type="entry name" value="Spore Coat Polysaccharide Biosynthesis Protein SpsA, Chain A"/>
    <property type="match status" value="1"/>
</dbReference>
<dbReference type="Pfam" id="PF18400">
    <property type="entry name" value="Thioredoxin_12"/>
    <property type="match status" value="1"/>
</dbReference>
<evidence type="ECO:0000256" key="6">
    <source>
        <dbReference type="ARBA" id="ARBA00022679"/>
    </source>
</evidence>
<protein>
    <recommendedName>
        <fullName evidence="12">UDP-glucose ceramide glucosyltransferase-like 1</fullName>
    </recommendedName>
</protein>
<dbReference type="GO" id="GO:0005788">
    <property type="term" value="C:endoplasmic reticulum lumen"/>
    <property type="evidence" value="ECO:0007669"/>
    <property type="project" value="UniProtKB-SubCell"/>
</dbReference>
<comment type="pathway">
    <text evidence="3">Protein modification; protein glycosylation.</text>
</comment>
<comment type="function">
    <text evidence="10">Recognizes glycoproteins with minor folding defects. Reglucosylates single N-glycans near the misfolded part of the protein, thus providing quality control for protein folding in the endoplasmic reticulum. Reglucosylated proteins are recognized by calreticulin for recycling to the endoplasmic reticulum and refolding or degradation.</text>
</comment>
<dbReference type="Pfam" id="PF18402">
    <property type="entry name" value="Thioredoxin_14"/>
    <property type="match status" value="1"/>
</dbReference>
<evidence type="ECO:0000313" key="18">
    <source>
        <dbReference type="Ensembl" id="ENSDLAP00005019313.2"/>
    </source>
</evidence>
<evidence type="ECO:0000256" key="2">
    <source>
        <dbReference type="ARBA" id="ARBA00004319"/>
    </source>
</evidence>
<comment type="cofactor">
    <cofactor evidence="1">
        <name>Ca(2+)</name>
        <dbReference type="ChEBI" id="CHEBI:29108"/>
    </cofactor>
</comment>
<dbReference type="InterPro" id="IPR009448">
    <property type="entry name" value="UDP-g_GGtrans"/>
</dbReference>
<evidence type="ECO:0000259" key="14">
    <source>
        <dbReference type="Pfam" id="PF18401"/>
    </source>
</evidence>
<dbReference type="Proteomes" id="UP000694389">
    <property type="component" value="Unassembled WGS sequence"/>
</dbReference>
<comment type="similarity">
    <text evidence="4">Belongs to the glycosyltransferase 8 family.</text>
</comment>
<dbReference type="Pfam" id="PF18403">
    <property type="entry name" value="Thioredoxin_15"/>
    <property type="match status" value="1"/>
</dbReference>
<keyword evidence="19" id="KW-1185">Reference proteome</keyword>
<dbReference type="GO" id="GO:0003980">
    <property type="term" value="F:UDP-glucose:glycoprotein glucosyltransferase activity"/>
    <property type="evidence" value="ECO:0007669"/>
    <property type="project" value="InterPro"/>
</dbReference>
<dbReference type="InterPro" id="IPR029044">
    <property type="entry name" value="Nucleotide-diphossugar_trans"/>
</dbReference>
<keyword evidence="8" id="KW-0256">Endoplasmic reticulum</keyword>
<comment type="catalytic activity">
    <reaction evidence="11">
        <text>N(4)-(alpha-D-Man-(1-&gt;2)-alpha-D-Man-(1-&gt;2)-alpha-D-Man-(1-&gt;3)-[alpha-D-Man-(1-&gt;2)-alpha-D-Man-(1-&gt;3)-[alpha-D-Man-(1-&gt;2)-alpha-D-Man-(1-&gt;6)]-alpha-D-Man-(1-&gt;6)]-beta-D-Man-(1-&gt;4)-beta-D-GlcNAc-(1-&gt;4)-beta-D-GlcNAc)-L-asparaginyl-[protein] (N-glucan mannose isomer 9A1,2,3B1,2,3) + UDP-alpha-D-glucose = N(4)-(alpha-D-Glc-(1-&gt;3)-alpha-D-Man-(1-&gt;2)-alpha-D-Man-(1-&gt;2)-alpha-D-Man-(1-&gt;3)-[alpha-D-Man-(1-&gt;2)-alpha-D-Man-(1-&gt;3)-[alpha-D-Man-(1-&gt;2)-alpha-D-Man-(1-&gt;6)]-alpha-D-Man-(1-&gt;6)]-beta-D-Man-(1-&gt;4)-beta-D-GlcNAc-(1-&gt;4)-beta-D-GlcNAc)-L-asparaginyl-[protein] + UDP + H(+)</text>
        <dbReference type="Rhea" id="RHEA:61304"/>
        <dbReference type="Rhea" id="RHEA-COMP:14356"/>
        <dbReference type="Rhea" id="RHEA-COMP:14357"/>
        <dbReference type="ChEBI" id="CHEBI:15378"/>
        <dbReference type="ChEBI" id="CHEBI:58223"/>
        <dbReference type="ChEBI" id="CHEBI:58885"/>
        <dbReference type="ChEBI" id="CHEBI:59080"/>
        <dbReference type="ChEBI" id="CHEBI:139493"/>
    </reaction>
</comment>
<gene>
    <name evidence="18" type="primary">uggt1</name>
</gene>
<keyword evidence="5" id="KW-0328">Glycosyltransferase</keyword>
<dbReference type="Ensembl" id="ENSDLAT00005020772.2">
    <property type="protein sequence ID" value="ENSDLAP00005019313.2"/>
    <property type="gene ID" value="ENSDLAG00005008037.2"/>
</dbReference>
<accession>A0A8C4EIA7</accession>
<dbReference type="InterPro" id="IPR040693">
    <property type="entry name" value="UGGT_TRXL_1"/>
</dbReference>
<evidence type="ECO:0000256" key="3">
    <source>
        <dbReference type="ARBA" id="ARBA00004922"/>
    </source>
</evidence>
<dbReference type="InterPro" id="IPR040692">
    <property type="entry name" value="UGGT_TRXL_3"/>
</dbReference>
<evidence type="ECO:0000313" key="19">
    <source>
        <dbReference type="Proteomes" id="UP000694389"/>
    </source>
</evidence>